<feature type="transmembrane region" description="Helical" evidence="2">
    <location>
        <begin position="36"/>
        <end position="58"/>
    </location>
</feature>
<dbReference type="RefSeq" id="WP_006651714.1">
    <property type="nucleotide sequence ID" value="NZ_AOIM01000009.1"/>
</dbReference>
<feature type="transmembrane region" description="Helical" evidence="2">
    <location>
        <begin position="70"/>
        <end position="90"/>
    </location>
</feature>
<keyword evidence="1" id="KW-0175">Coiled coil</keyword>
<accession>M0ACS6</accession>
<evidence type="ECO:0000256" key="2">
    <source>
        <dbReference type="SAM" id="Phobius"/>
    </source>
</evidence>
<organism evidence="3 4">
    <name type="scientific">Natrialba hulunbeirensis JCM 10989</name>
    <dbReference type="NCBI Taxonomy" id="1227493"/>
    <lineage>
        <taxon>Archaea</taxon>
        <taxon>Methanobacteriati</taxon>
        <taxon>Methanobacteriota</taxon>
        <taxon>Stenosarchaea group</taxon>
        <taxon>Halobacteria</taxon>
        <taxon>Halobacteriales</taxon>
        <taxon>Natrialbaceae</taxon>
        <taxon>Natrialba</taxon>
    </lineage>
</organism>
<evidence type="ECO:0000256" key="1">
    <source>
        <dbReference type="SAM" id="Coils"/>
    </source>
</evidence>
<keyword evidence="4" id="KW-1185">Reference proteome</keyword>
<keyword evidence="2" id="KW-1133">Transmembrane helix</keyword>
<name>M0ACS6_9EURY</name>
<evidence type="ECO:0000313" key="3">
    <source>
        <dbReference type="EMBL" id="ELY95153.1"/>
    </source>
</evidence>
<keyword evidence="2" id="KW-0812">Transmembrane</keyword>
<feature type="transmembrane region" description="Helical" evidence="2">
    <location>
        <begin position="12"/>
        <end position="30"/>
    </location>
</feature>
<feature type="coiled-coil region" evidence="1">
    <location>
        <begin position="122"/>
        <end position="160"/>
    </location>
</feature>
<protein>
    <submittedName>
        <fullName evidence="3">Uncharacterized protein</fullName>
    </submittedName>
</protein>
<gene>
    <name evidence="3" type="ORF">C483_02276</name>
</gene>
<dbReference type="EMBL" id="AOIM01000009">
    <property type="protein sequence ID" value="ELY95153.1"/>
    <property type="molecule type" value="Genomic_DNA"/>
</dbReference>
<proteinExistence type="predicted"/>
<dbReference type="OrthoDB" id="384571at2157"/>
<reference evidence="3 4" key="1">
    <citation type="journal article" date="2014" name="PLoS Genet.">
        <title>Phylogenetically driven sequencing of extremely halophilic archaea reveals strategies for static and dynamic osmo-response.</title>
        <authorList>
            <person name="Becker E.A."/>
            <person name="Seitzer P.M."/>
            <person name="Tritt A."/>
            <person name="Larsen D."/>
            <person name="Krusor M."/>
            <person name="Yao A.I."/>
            <person name="Wu D."/>
            <person name="Madern D."/>
            <person name="Eisen J.A."/>
            <person name="Darling A.E."/>
            <person name="Facciotti M.T."/>
        </authorList>
    </citation>
    <scope>NUCLEOTIDE SEQUENCE [LARGE SCALE GENOMIC DNA]</scope>
    <source>
        <strain evidence="3 4">JCM 10989</strain>
    </source>
</reference>
<comment type="caution">
    <text evidence="3">The sequence shown here is derived from an EMBL/GenBank/DDBJ whole genome shotgun (WGS) entry which is preliminary data.</text>
</comment>
<keyword evidence="2" id="KW-0472">Membrane</keyword>
<dbReference type="Proteomes" id="UP000011519">
    <property type="component" value="Unassembled WGS sequence"/>
</dbReference>
<sequence length="291" mass="32266">MDLRLIGKWSVITFLSSVVIAGILQGAIYGLERWEIATIALTLTESVYVAAFSGIVLAGTLYSYLNDDRLIVVPLLTVLGALIVVFLYISDAKDTFEILITAVATLVATLIGVSQAFRLDRQAEKKARVQEATDHLNAVKNELELNKEIAERNYRIISKLQSEDPESATHYTLEKFSTEAWDAAVSGQINTTIDSEFHSDMKEVYADAASTNELINRLRTEQLHPSIGETEEMGVGEYRIWTITVTHWSEETGDIEESPLGVLIKERSNSLRVSIEGKLGKLETRVSSLQG</sequence>
<feature type="transmembrane region" description="Helical" evidence="2">
    <location>
        <begin position="96"/>
        <end position="117"/>
    </location>
</feature>
<dbReference type="AlphaFoldDB" id="M0ACS6"/>
<evidence type="ECO:0000313" key="4">
    <source>
        <dbReference type="Proteomes" id="UP000011519"/>
    </source>
</evidence>